<evidence type="ECO:0000313" key="1">
    <source>
        <dbReference type="EMBL" id="TDE12633.1"/>
    </source>
</evidence>
<name>A0A4R5DPE9_9ACTN</name>
<reference evidence="1 2" key="1">
    <citation type="submission" date="2019-03" db="EMBL/GenBank/DDBJ databases">
        <title>Draft genome sequences of novel Actinobacteria.</title>
        <authorList>
            <person name="Sahin N."/>
            <person name="Ay H."/>
            <person name="Saygin H."/>
        </authorList>
    </citation>
    <scope>NUCLEOTIDE SEQUENCE [LARGE SCALE GENOMIC DNA]</scope>
    <source>
        <strain evidence="1 2">5K138</strain>
    </source>
</reference>
<sequence>MDQGLAALLGAGIGVVGTLAATRIAMSMQARQAEAQRRAEVAVHVSDLLERAKKFLDEADEADPMTARYKVHDLSNEIDRFVGRHLYGRMESRIATPLADGVQIAQSIVRRLNDDDAGDEWSDEDDWLLGELATAVSETRVALGDYRWPPTARQRIWSACTNLLLTFRVARIRRQSPRG</sequence>
<accession>A0A4R5DPE9</accession>
<comment type="caution">
    <text evidence="1">The sequence shown here is derived from an EMBL/GenBank/DDBJ whole genome shotgun (WGS) entry which is preliminary data.</text>
</comment>
<dbReference type="Proteomes" id="UP000294739">
    <property type="component" value="Unassembled WGS sequence"/>
</dbReference>
<proteinExistence type="predicted"/>
<dbReference type="RefSeq" id="WP_131892889.1">
    <property type="nucleotide sequence ID" value="NZ_SMKZ01000007.1"/>
</dbReference>
<gene>
    <name evidence="1" type="ORF">E1269_07305</name>
</gene>
<organism evidence="1 2">
    <name type="scientific">Jiangella asiatica</name>
    <dbReference type="NCBI Taxonomy" id="2530372"/>
    <lineage>
        <taxon>Bacteria</taxon>
        <taxon>Bacillati</taxon>
        <taxon>Actinomycetota</taxon>
        <taxon>Actinomycetes</taxon>
        <taxon>Jiangellales</taxon>
        <taxon>Jiangellaceae</taxon>
        <taxon>Jiangella</taxon>
    </lineage>
</organism>
<dbReference type="InParanoid" id="A0A4R5DPE9"/>
<dbReference type="EMBL" id="SMKZ01000007">
    <property type="protein sequence ID" value="TDE12633.1"/>
    <property type="molecule type" value="Genomic_DNA"/>
</dbReference>
<keyword evidence="2" id="KW-1185">Reference proteome</keyword>
<evidence type="ECO:0000313" key="2">
    <source>
        <dbReference type="Proteomes" id="UP000294739"/>
    </source>
</evidence>
<dbReference type="AlphaFoldDB" id="A0A4R5DPE9"/>
<protein>
    <submittedName>
        <fullName evidence="1">Uncharacterized protein</fullName>
    </submittedName>
</protein>